<reference evidence="2 3" key="1">
    <citation type="submission" date="2016-10" db="EMBL/GenBank/DDBJ databases">
        <authorList>
            <person name="de Groot N.N."/>
        </authorList>
    </citation>
    <scope>NUCLEOTIDE SEQUENCE [LARGE SCALE GENOMIC DNA]</scope>
    <source>
        <strain evidence="2 3">CGMCC 1.12097</strain>
    </source>
</reference>
<evidence type="ECO:0000313" key="3">
    <source>
        <dbReference type="Proteomes" id="UP000198588"/>
    </source>
</evidence>
<name>A0A1G5VX43_9HYPH</name>
<proteinExistence type="predicted"/>
<dbReference type="EMBL" id="FMXM01000003">
    <property type="protein sequence ID" value="SDA50461.1"/>
    <property type="molecule type" value="Genomic_DNA"/>
</dbReference>
<dbReference type="AlphaFoldDB" id="A0A1G5VX43"/>
<sequence length="62" mass="7133">MPNRFDIFITRLETKSARDGVPSHPIGDQHRARRDKVDAKPVRAGEPLAEKDRAKHRHKHDA</sequence>
<gene>
    <name evidence="2" type="ORF">SAMN02927914_00904</name>
</gene>
<evidence type="ECO:0000313" key="2">
    <source>
        <dbReference type="EMBL" id="SDA50461.1"/>
    </source>
</evidence>
<dbReference type="STRING" id="1165689.SAMN02927914_00904"/>
<accession>A0A1G5VX43</accession>
<organism evidence="2 3">
    <name type="scientific">Mesorhizobium qingshengii</name>
    <dbReference type="NCBI Taxonomy" id="1165689"/>
    <lineage>
        <taxon>Bacteria</taxon>
        <taxon>Pseudomonadati</taxon>
        <taxon>Pseudomonadota</taxon>
        <taxon>Alphaproteobacteria</taxon>
        <taxon>Hyphomicrobiales</taxon>
        <taxon>Phyllobacteriaceae</taxon>
        <taxon>Mesorhizobium</taxon>
    </lineage>
</organism>
<protein>
    <submittedName>
        <fullName evidence="2">Uncharacterized protein</fullName>
    </submittedName>
</protein>
<feature type="compositionally biased region" description="Basic and acidic residues" evidence="1">
    <location>
        <begin position="27"/>
        <end position="53"/>
    </location>
</feature>
<dbReference type="Proteomes" id="UP000198588">
    <property type="component" value="Unassembled WGS sequence"/>
</dbReference>
<evidence type="ECO:0000256" key="1">
    <source>
        <dbReference type="SAM" id="MobiDB-lite"/>
    </source>
</evidence>
<feature type="region of interest" description="Disordered" evidence="1">
    <location>
        <begin position="14"/>
        <end position="62"/>
    </location>
</feature>